<organism evidence="5 6">
    <name type="scientific">Novipirellula herctigrandis</name>
    <dbReference type="NCBI Taxonomy" id="2527986"/>
    <lineage>
        <taxon>Bacteria</taxon>
        <taxon>Pseudomonadati</taxon>
        <taxon>Planctomycetota</taxon>
        <taxon>Planctomycetia</taxon>
        <taxon>Pirellulales</taxon>
        <taxon>Pirellulaceae</taxon>
        <taxon>Novipirellula</taxon>
    </lineage>
</organism>
<gene>
    <name evidence="5" type="primary">xylR_6</name>
    <name evidence="5" type="ORF">CA13_16090</name>
</gene>
<evidence type="ECO:0000313" key="6">
    <source>
        <dbReference type="Proteomes" id="UP000315010"/>
    </source>
</evidence>
<dbReference type="SMART" id="SM00342">
    <property type="entry name" value="HTH_ARAC"/>
    <property type="match status" value="1"/>
</dbReference>
<evidence type="ECO:0000256" key="3">
    <source>
        <dbReference type="ARBA" id="ARBA00023163"/>
    </source>
</evidence>
<keyword evidence="6" id="KW-1185">Reference proteome</keyword>
<dbReference type="PROSITE" id="PS01124">
    <property type="entry name" value="HTH_ARAC_FAMILY_2"/>
    <property type="match status" value="1"/>
</dbReference>
<sequence length="372" mass="42443">MAILIETDDSWGRRIVASIATYARRAGWQLLICPRDQQHRLRLPRRWTGDGALVSLRDRSMTNHLRRASIPAVDVSIMMPKVTWLGRVATDDNARAQMALDHLRERGLKHFACYAPAIGRYSFDRALAFQQVVEKSGFRCHLFAEADGKSGWEMDNDSVAHWLERLPRPVAIFAADPYPARHIAELCQWNEINVPDEVAILAGDDDELLCKVSSPELSSIQLACETIGEQAAELLDRLMQGGKVPKQPQLVSPLYVRQRHSTDVHSTNAPELQEMLQFIKENSHQNLCVADILSRFSVSRRWLEQRFRLRLGRSPADHIRRVRMDAVQRVLFESDLSITQLAYQMEFTSSTSLTQQFTRHFGCSPTAMRQRG</sequence>
<keyword evidence="3" id="KW-0804">Transcription</keyword>
<dbReference type="SUPFAM" id="SSF53822">
    <property type="entry name" value="Periplasmic binding protein-like I"/>
    <property type="match status" value="1"/>
</dbReference>
<evidence type="ECO:0000313" key="5">
    <source>
        <dbReference type="EMBL" id="TWT80196.1"/>
    </source>
</evidence>
<keyword evidence="2" id="KW-0238">DNA-binding</keyword>
<dbReference type="SUPFAM" id="SSF46689">
    <property type="entry name" value="Homeodomain-like"/>
    <property type="match status" value="1"/>
</dbReference>
<dbReference type="Pfam" id="PF13377">
    <property type="entry name" value="Peripla_BP_3"/>
    <property type="match status" value="1"/>
</dbReference>
<name>A0A5C5YZM0_9BACT</name>
<dbReference type="InterPro" id="IPR046335">
    <property type="entry name" value="LacI/GalR-like_sensor"/>
</dbReference>
<dbReference type="Pfam" id="PF12833">
    <property type="entry name" value="HTH_18"/>
    <property type="match status" value="1"/>
</dbReference>
<dbReference type="InterPro" id="IPR028082">
    <property type="entry name" value="Peripla_BP_I"/>
</dbReference>
<evidence type="ECO:0000256" key="1">
    <source>
        <dbReference type="ARBA" id="ARBA00023015"/>
    </source>
</evidence>
<dbReference type="PANTHER" id="PTHR30146">
    <property type="entry name" value="LACI-RELATED TRANSCRIPTIONAL REPRESSOR"/>
    <property type="match status" value="1"/>
</dbReference>
<evidence type="ECO:0000259" key="4">
    <source>
        <dbReference type="PROSITE" id="PS01124"/>
    </source>
</evidence>
<dbReference type="PANTHER" id="PTHR30146:SF24">
    <property type="entry name" value="XYLOSE OPERON REGULATORY PROTEIN"/>
    <property type="match status" value="1"/>
</dbReference>
<dbReference type="Gene3D" id="3.40.50.2300">
    <property type="match status" value="2"/>
</dbReference>
<dbReference type="GO" id="GO:0003700">
    <property type="term" value="F:DNA-binding transcription factor activity"/>
    <property type="evidence" value="ECO:0007669"/>
    <property type="project" value="InterPro"/>
</dbReference>
<dbReference type="Gene3D" id="1.10.10.60">
    <property type="entry name" value="Homeodomain-like"/>
    <property type="match status" value="1"/>
</dbReference>
<comment type="caution">
    <text evidence="5">The sequence shown here is derived from an EMBL/GenBank/DDBJ whole genome shotgun (WGS) entry which is preliminary data.</text>
</comment>
<dbReference type="CDD" id="cd01543">
    <property type="entry name" value="PBP1_XylR"/>
    <property type="match status" value="1"/>
</dbReference>
<feature type="domain" description="HTH araC/xylS-type" evidence="4">
    <location>
        <begin position="273"/>
        <end position="371"/>
    </location>
</feature>
<dbReference type="InterPro" id="IPR009057">
    <property type="entry name" value="Homeodomain-like_sf"/>
</dbReference>
<dbReference type="GO" id="GO:0000976">
    <property type="term" value="F:transcription cis-regulatory region binding"/>
    <property type="evidence" value="ECO:0007669"/>
    <property type="project" value="TreeGrafter"/>
</dbReference>
<dbReference type="EMBL" id="SJPJ01000001">
    <property type="protein sequence ID" value="TWT80196.1"/>
    <property type="molecule type" value="Genomic_DNA"/>
</dbReference>
<keyword evidence="1" id="KW-0805">Transcription regulation</keyword>
<reference evidence="5 6" key="1">
    <citation type="submission" date="2019-02" db="EMBL/GenBank/DDBJ databases">
        <title>Deep-cultivation of Planctomycetes and their phenomic and genomic characterization uncovers novel biology.</title>
        <authorList>
            <person name="Wiegand S."/>
            <person name="Jogler M."/>
            <person name="Boedeker C."/>
            <person name="Pinto D."/>
            <person name="Vollmers J."/>
            <person name="Rivas-Marin E."/>
            <person name="Kohn T."/>
            <person name="Peeters S.H."/>
            <person name="Heuer A."/>
            <person name="Rast P."/>
            <person name="Oberbeckmann S."/>
            <person name="Bunk B."/>
            <person name="Jeske O."/>
            <person name="Meyerdierks A."/>
            <person name="Storesund J.E."/>
            <person name="Kallscheuer N."/>
            <person name="Luecker S."/>
            <person name="Lage O.M."/>
            <person name="Pohl T."/>
            <person name="Merkel B.J."/>
            <person name="Hornburger P."/>
            <person name="Mueller R.-W."/>
            <person name="Bruemmer F."/>
            <person name="Labrenz M."/>
            <person name="Spormann A.M."/>
            <person name="Op Den Camp H."/>
            <person name="Overmann J."/>
            <person name="Amann R."/>
            <person name="Jetten M.S.M."/>
            <person name="Mascher T."/>
            <person name="Medema M.H."/>
            <person name="Devos D.P."/>
            <person name="Kaster A.-K."/>
            <person name="Ovreas L."/>
            <person name="Rohde M."/>
            <person name="Galperin M.Y."/>
            <person name="Jogler C."/>
        </authorList>
    </citation>
    <scope>NUCLEOTIDE SEQUENCE [LARGE SCALE GENOMIC DNA]</scope>
    <source>
        <strain evidence="5 6">CA13</strain>
    </source>
</reference>
<proteinExistence type="predicted"/>
<evidence type="ECO:0000256" key="2">
    <source>
        <dbReference type="ARBA" id="ARBA00023125"/>
    </source>
</evidence>
<dbReference type="InterPro" id="IPR018060">
    <property type="entry name" value="HTH_AraC"/>
</dbReference>
<protein>
    <submittedName>
        <fullName evidence="5">Xylose operon regulatory protein</fullName>
    </submittedName>
</protein>
<dbReference type="Proteomes" id="UP000315010">
    <property type="component" value="Unassembled WGS sequence"/>
</dbReference>
<accession>A0A5C5YZM0</accession>
<dbReference type="AlphaFoldDB" id="A0A5C5YZM0"/>